<dbReference type="Gene3D" id="3.90.870.10">
    <property type="entry name" value="DHBP synthase"/>
    <property type="match status" value="1"/>
</dbReference>
<protein>
    <recommendedName>
        <fullName evidence="4">Threonylcarbamoyl-AMP synthase</fullName>
        <ecNumber evidence="3">2.7.7.87</ecNumber>
    </recommendedName>
</protein>
<dbReference type="PANTHER" id="PTHR17490">
    <property type="entry name" value="SUA5"/>
    <property type="match status" value="1"/>
</dbReference>
<dbReference type="NCBIfam" id="TIGR00057">
    <property type="entry name" value="L-threonylcarbamoyladenylate synthase"/>
    <property type="match status" value="1"/>
</dbReference>
<dbReference type="SUPFAM" id="SSF55821">
    <property type="entry name" value="YrdC/RibB"/>
    <property type="match status" value="1"/>
</dbReference>
<keyword evidence="10" id="KW-1185">Reference proteome</keyword>
<dbReference type="Proteomes" id="UP001359485">
    <property type="component" value="Unassembled WGS sequence"/>
</dbReference>
<evidence type="ECO:0000256" key="7">
    <source>
        <dbReference type="ARBA" id="ARBA00048366"/>
    </source>
</evidence>
<dbReference type="EMBL" id="JAWJWF010000001">
    <property type="protein sequence ID" value="KAK6641259.1"/>
    <property type="molecule type" value="Genomic_DNA"/>
</dbReference>
<keyword evidence="5" id="KW-0963">Cytoplasm</keyword>
<gene>
    <name evidence="9" type="ORF">RUM44_012968</name>
</gene>
<evidence type="ECO:0000256" key="6">
    <source>
        <dbReference type="ARBA" id="ARBA00022679"/>
    </source>
</evidence>
<comment type="subcellular location">
    <subcellularLocation>
        <location evidence="1">Cytoplasm</location>
    </subcellularLocation>
</comment>
<comment type="caution">
    <text evidence="9">The sequence shown here is derived from an EMBL/GenBank/DDBJ whole genome shotgun (WGS) entry which is preliminary data.</text>
</comment>
<evidence type="ECO:0000256" key="5">
    <source>
        <dbReference type="ARBA" id="ARBA00022490"/>
    </source>
</evidence>
<name>A0ABR1BGT0_POLSC</name>
<keyword evidence="6" id="KW-0808">Transferase</keyword>
<dbReference type="InterPro" id="IPR050156">
    <property type="entry name" value="TC-AMP_synthase_SUA5"/>
</dbReference>
<dbReference type="Pfam" id="PF01300">
    <property type="entry name" value="Sua5_yciO_yrdC"/>
    <property type="match status" value="1"/>
</dbReference>
<dbReference type="InterPro" id="IPR017945">
    <property type="entry name" value="DHBP_synth_RibB-like_a/b_dom"/>
</dbReference>
<feature type="domain" description="YrdC-like" evidence="8">
    <location>
        <begin position="23"/>
        <end position="213"/>
    </location>
</feature>
<evidence type="ECO:0000256" key="1">
    <source>
        <dbReference type="ARBA" id="ARBA00004496"/>
    </source>
</evidence>
<evidence type="ECO:0000313" key="10">
    <source>
        <dbReference type="Proteomes" id="UP001359485"/>
    </source>
</evidence>
<evidence type="ECO:0000256" key="4">
    <source>
        <dbReference type="ARBA" id="ARBA00015492"/>
    </source>
</evidence>
<reference evidence="9 10" key="1">
    <citation type="submission" date="2023-09" db="EMBL/GenBank/DDBJ databases">
        <title>Genomes of two closely related lineages of the louse Polyplax serrata with different host specificities.</title>
        <authorList>
            <person name="Martinu J."/>
            <person name="Tarabai H."/>
            <person name="Stefka J."/>
            <person name="Hypsa V."/>
        </authorList>
    </citation>
    <scope>NUCLEOTIDE SEQUENCE [LARGE SCALE GENOMIC DNA]</scope>
    <source>
        <strain evidence="9">98ZLc_SE</strain>
    </source>
</reference>
<dbReference type="EC" id="2.7.7.87" evidence="3"/>
<sequence>MLSRKFMYAANAVMPPIISISEESAVLTAARMILNGDVIALPTDTIYGFAVSAQNNNGIKKLYEMKRRDMNKPIAICISSIEETKLWGETSHLEDGLLDSLLPGAVTVVLKRKALLNPLLNPHTNLIGIRIPKFSFIQNLSRVCGIPLALTSANLSTETSPLNISEFIHLWPELGGIFDAGTLGNLSVTDRAGSTVVDLSEPNYFNIIRSGSALESTLALLKKYNLKEKTN</sequence>
<proteinExistence type="inferred from homology"/>
<evidence type="ECO:0000313" key="9">
    <source>
        <dbReference type="EMBL" id="KAK6641259.1"/>
    </source>
</evidence>
<dbReference type="PROSITE" id="PS51163">
    <property type="entry name" value="YRDC"/>
    <property type="match status" value="1"/>
</dbReference>
<comment type="similarity">
    <text evidence="2">Belongs to the SUA5 family.</text>
</comment>
<accession>A0ABR1BGT0</accession>
<comment type="catalytic activity">
    <reaction evidence="7">
        <text>L-threonine + hydrogencarbonate + ATP = L-threonylcarbamoyladenylate + diphosphate + H2O</text>
        <dbReference type="Rhea" id="RHEA:36407"/>
        <dbReference type="ChEBI" id="CHEBI:15377"/>
        <dbReference type="ChEBI" id="CHEBI:17544"/>
        <dbReference type="ChEBI" id="CHEBI:30616"/>
        <dbReference type="ChEBI" id="CHEBI:33019"/>
        <dbReference type="ChEBI" id="CHEBI:57926"/>
        <dbReference type="ChEBI" id="CHEBI:73682"/>
        <dbReference type="EC" id="2.7.7.87"/>
    </reaction>
</comment>
<evidence type="ECO:0000256" key="2">
    <source>
        <dbReference type="ARBA" id="ARBA00007663"/>
    </source>
</evidence>
<evidence type="ECO:0000256" key="3">
    <source>
        <dbReference type="ARBA" id="ARBA00012584"/>
    </source>
</evidence>
<evidence type="ECO:0000259" key="8">
    <source>
        <dbReference type="PROSITE" id="PS51163"/>
    </source>
</evidence>
<dbReference type="InterPro" id="IPR006070">
    <property type="entry name" value="Sua5-like_dom"/>
</dbReference>
<organism evidence="9 10">
    <name type="scientific">Polyplax serrata</name>
    <name type="common">Common mouse louse</name>
    <dbReference type="NCBI Taxonomy" id="468196"/>
    <lineage>
        <taxon>Eukaryota</taxon>
        <taxon>Metazoa</taxon>
        <taxon>Ecdysozoa</taxon>
        <taxon>Arthropoda</taxon>
        <taxon>Hexapoda</taxon>
        <taxon>Insecta</taxon>
        <taxon>Pterygota</taxon>
        <taxon>Neoptera</taxon>
        <taxon>Paraneoptera</taxon>
        <taxon>Psocodea</taxon>
        <taxon>Troctomorpha</taxon>
        <taxon>Phthiraptera</taxon>
        <taxon>Anoplura</taxon>
        <taxon>Polyplacidae</taxon>
        <taxon>Polyplax</taxon>
    </lineage>
</organism>
<dbReference type="PANTHER" id="PTHR17490:SF10">
    <property type="entry name" value="THREONYLCARBAMOYL-AMP SYNTHASE"/>
    <property type="match status" value="1"/>
</dbReference>